<name>A0A9X1TXT4_9SPHN</name>
<accession>A0A9X1TXT4</accession>
<feature type="compositionally biased region" description="Basic residues" evidence="1">
    <location>
        <begin position="1"/>
        <end position="12"/>
    </location>
</feature>
<organism evidence="2 3">
    <name type="scientific">Sphingomonas cremea</name>
    <dbReference type="NCBI Taxonomy" id="2904799"/>
    <lineage>
        <taxon>Bacteria</taxon>
        <taxon>Pseudomonadati</taxon>
        <taxon>Pseudomonadota</taxon>
        <taxon>Alphaproteobacteria</taxon>
        <taxon>Sphingomonadales</taxon>
        <taxon>Sphingomonadaceae</taxon>
        <taxon>Sphingomonas</taxon>
    </lineage>
</organism>
<reference evidence="2" key="1">
    <citation type="submission" date="2022-01" db="EMBL/GenBank/DDBJ databases">
        <authorList>
            <person name="Jo J.-H."/>
            <person name="Im W.-T."/>
        </authorList>
    </citation>
    <scope>NUCLEOTIDE SEQUENCE</scope>
    <source>
        <strain evidence="2">G124</strain>
    </source>
</reference>
<dbReference type="Pfam" id="PF05119">
    <property type="entry name" value="Terminase_4"/>
    <property type="match status" value="1"/>
</dbReference>
<dbReference type="EMBL" id="JAKFGM010000001">
    <property type="protein sequence ID" value="MCF2514433.1"/>
    <property type="molecule type" value="Genomic_DNA"/>
</dbReference>
<gene>
    <name evidence="2" type="ORF">LVY65_05050</name>
</gene>
<dbReference type="AlphaFoldDB" id="A0A9X1TXT4"/>
<proteinExistence type="predicted"/>
<sequence>MAQRGRRPKPTHLKLVTGTARKQRLNPHEPQPDPALPDPPDFVVEDPVALGEYRRAGEQLVRMGVVSDLDLAVLSAYSASFALWVSTEKLIAQMAANDPTTSGRMIKTTNGNIVQNPLVGVARRAKADTIRYAVELGLTPASRSRVDGHGGHGSDPASRFFS</sequence>
<evidence type="ECO:0000313" key="2">
    <source>
        <dbReference type="EMBL" id="MCF2514433.1"/>
    </source>
</evidence>
<protein>
    <submittedName>
        <fullName evidence="2">P27 family phage terminase small subunit</fullName>
    </submittedName>
</protein>
<evidence type="ECO:0000256" key="1">
    <source>
        <dbReference type="SAM" id="MobiDB-lite"/>
    </source>
</evidence>
<comment type="caution">
    <text evidence="2">The sequence shown here is derived from an EMBL/GenBank/DDBJ whole genome shotgun (WGS) entry which is preliminary data.</text>
</comment>
<dbReference type="InterPro" id="IPR006448">
    <property type="entry name" value="Phage_term_ssu_P27"/>
</dbReference>
<keyword evidence="3" id="KW-1185">Reference proteome</keyword>
<dbReference type="RefSeq" id="WP_235066896.1">
    <property type="nucleotide sequence ID" value="NZ_JAKFGM010000001.1"/>
</dbReference>
<feature type="region of interest" description="Disordered" evidence="1">
    <location>
        <begin position="1"/>
        <end position="40"/>
    </location>
</feature>
<evidence type="ECO:0000313" key="3">
    <source>
        <dbReference type="Proteomes" id="UP001139410"/>
    </source>
</evidence>
<dbReference type="Proteomes" id="UP001139410">
    <property type="component" value="Unassembled WGS sequence"/>
</dbReference>
<feature type="region of interest" description="Disordered" evidence="1">
    <location>
        <begin position="143"/>
        <end position="162"/>
    </location>
</feature>